<reference evidence="3 4" key="1">
    <citation type="submission" date="2021-09" db="EMBL/GenBank/DDBJ databases">
        <title>Aeromonas schubertii isolated from Asian sea bass.</title>
        <authorList>
            <person name="Pinpimai K."/>
        </authorList>
    </citation>
    <scope>NUCLEOTIDE SEQUENCE [LARGE SCALE GENOMIC DNA]</scope>
    <source>
        <strain evidence="3 4">CHULA2021a</strain>
    </source>
</reference>
<dbReference type="Proteomes" id="UP000774958">
    <property type="component" value="Unassembled WGS sequence"/>
</dbReference>
<name>A0ABS7VDH0_9GAMM</name>
<dbReference type="Pfam" id="PF08348">
    <property type="entry name" value="PAS_6"/>
    <property type="match status" value="1"/>
</dbReference>
<sequence>MPVTPDPLSVTPSLDEEAHHLIASFEPVVDALAALFGPGCEVVLHAFDHLHASVVKIANGHVTGRKKGAPVTDFALSRITALEGETWSSYFTRTREGGLMKSASVTLRSRSGQAIGMLCVNFSLDAPLAGLLHALTPVHHEAPQQETFAHSVEDLVDQVMARVDQDPNLTPGSRNRAIVCRLYDQGIFDIKDAAQQVADRLGLSRHTIYLHIRNHKAALAKHQDGHDTETPPHDATLV</sequence>
<dbReference type="InterPro" id="IPR039445">
    <property type="entry name" value="DauR-like_HTH"/>
</dbReference>
<dbReference type="PANTHER" id="PTHR35568">
    <property type="entry name" value="TRANSCRIPTIONAL REGULATOR DAUR"/>
    <property type="match status" value="1"/>
</dbReference>
<dbReference type="RefSeq" id="WP_224163029.1">
    <property type="nucleotide sequence ID" value="NZ_JAIRBT010000016.1"/>
</dbReference>
<protein>
    <submittedName>
        <fullName evidence="3">PAS domain-containing protein</fullName>
    </submittedName>
</protein>
<accession>A0ABS7VDH0</accession>
<dbReference type="InterPro" id="IPR039446">
    <property type="entry name" value="DauR-like"/>
</dbReference>
<dbReference type="InterPro" id="IPR013559">
    <property type="entry name" value="YheO"/>
</dbReference>
<dbReference type="PANTHER" id="PTHR35568:SF1">
    <property type="entry name" value="TRANSCRIPTIONAL REGULATOR DAUR"/>
    <property type="match status" value="1"/>
</dbReference>
<keyword evidence="4" id="KW-1185">Reference proteome</keyword>
<proteinExistence type="predicted"/>
<dbReference type="Pfam" id="PF13309">
    <property type="entry name" value="HTH_22"/>
    <property type="match status" value="1"/>
</dbReference>
<gene>
    <name evidence="3" type="ORF">LA374_13005</name>
</gene>
<organism evidence="3 4">
    <name type="scientific">Aeromonas schubertii</name>
    <dbReference type="NCBI Taxonomy" id="652"/>
    <lineage>
        <taxon>Bacteria</taxon>
        <taxon>Pseudomonadati</taxon>
        <taxon>Pseudomonadota</taxon>
        <taxon>Gammaproteobacteria</taxon>
        <taxon>Aeromonadales</taxon>
        <taxon>Aeromonadaceae</taxon>
        <taxon>Aeromonas</taxon>
    </lineage>
</organism>
<dbReference type="EMBL" id="JAIRBT010000016">
    <property type="protein sequence ID" value="MBZ6067117.1"/>
    <property type="molecule type" value="Genomic_DNA"/>
</dbReference>
<feature type="domain" description="YheO-like" evidence="1">
    <location>
        <begin position="23"/>
        <end position="127"/>
    </location>
</feature>
<evidence type="ECO:0000259" key="2">
    <source>
        <dbReference type="Pfam" id="PF13309"/>
    </source>
</evidence>
<evidence type="ECO:0000313" key="3">
    <source>
        <dbReference type="EMBL" id="MBZ6067117.1"/>
    </source>
</evidence>
<evidence type="ECO:0000259" key="1">
    <source>
        <dbReference type="Pfam" id="PF08348"/>
    </source>
</evidence>
<feature type="domain" description="Transcriptional regulator DauR-like HTH" evidence="2">
    <location>
        <begin position="152"/>
        <end position="213"/>
    </location>
</feature>
<comment type="caution">
    <text evidence="3">The sequence shown here is derived from an EMBL/GenBank/DDBJ whole genome shotgun (WGS) entry which is preliminary data.</text>
</comment>
<evidence type="ECO:0000313" key="4">
    <source>
        <dbReference type="Proteomes" id="UP000774958"/>
    </source>
</evidence>